<evidence type="ECO:0000313" key="2">
    <source>
        <dbReference type="Proteomes" id="UP000789860"/>
    </source>
</evidence>
<organism evidence="1 2">
    <name type="scientific">Scutellospora calospora</name>
    <dbReference type="NCBI Taxonomy" id="85575"/>
    <lineage>
        <taxon>Eukaryota</taxon>
        <taxon>Fungi</taxon>
        <taxon>Fungi incertae sedis</taxon>
        <taxon>Mucoromycota</taxon>
        <taxon>Glomeromycotina</taxon>
        <taxon>Glomeromycetes</taxon>
        <taxon>Diversisporales</taxon>
        <taxon>Gigasporaceae</taxon>
        <taxon>Scutellospora</taxon>
    </lineage>
</organism>
<evidence type="ECO:0000313" key="1">
    <source>
        <dbReference type="EMBL" id="CAG8679921.1"/>
    </source>
</evidence>
<reference evidence="1" key="1">
    <citation type="submission" date="2021-06" db="EMBL/GenBank/DDBJ databases">
        <authorList>
            <person name="Kallberg Y."/>
            <person name="Tangrot J."/>
            <person name="Rosling A."/>
        </authorList>
    </citation>
    <scope>NUCLEOTIDE SEQUENCE</scope>
    <source>
        <strain evidence="1">AU212A</strain>
    </source>
</reference>
<proteinExistence type="predicted"/>
<feature type="non-terminal residue" evidence="1">
    <location>
        <position position="88"/>
    </location>
</feature>
<name>A0ACA9NXC0_9GLOM</name>
<comment type="caution">
    <text evidence="1">The sequence shown here is derived from an EMBL/GenBank/DDBJ whole genome shotgun (WGS) entry which is preliminary data.</text>
</comment>
<protein>
    <submittedName>
        <fullName evidence="1">7648_t:CDS:1</fullName>
    </submittedName>
</protein>
<dbReference type="Proteomes" id="UP000789860">
    <property type="component" value="Unassembled WGS sequence"/>
</dbReference>
<keyword evidence="2" id="KW-1185">Reference proteome</keyword>
<sequence>LSAKKKRKTSQNSTTIKEKRINSQYKLDKQKTVKIRDNVDTIDTDTEDNNGDDQRNYEENSLRNSMAIKEKRISSQYNFNKQKTIEIS</sequence>
<dbReference type="EMBL" id="CAJVPM010031442">
    <property type="protein sequence ID" value="CAG8679921.1"/>
    <property type="molecule type" value="Genomic_DNA"/>
</dbReference>
<accession>A0ACA9NXC0</accession>
<feature type="non-terminal residue" evidence="1">
    <location>
        <position position="1"/>
    </location>
</feature>
<gene>
    <name evidence="1" type="ORF">SCALOS_LOCUS9699</name>
</gene>